<dbReference type="PROSITE" id="PS51257">
    <property type="entry name" value="PROKAR_LIPOPROTEIN"/>
    <property type="match status" value="1"/>
</dbReference>
<organism evidence="2 3">
    <name type="scientific">Pseudonocardia oroxyli</name>
    <dbReference type="NCBI Taxonomy" id="366584"/>
    <lineage>
        <taxon>Bacteria</taxon>
        <taxon>Bacillati</taxon>
        <taxon>Actinomycetota</taxon>
        <taxon>Actinomycetes</taxon>
        <taxon>Pseudonocardiales</taxon>
        <taxon>Pseudonocardiaceae</taxon>
        <taxon>Pseudonocardia</taxon>
    </lineage>
</organism>
<dbReference type="OrthoDB" id="186568at2"/>
<proteinExistence type="predicted"/>
<evidence type="ECO:0000256" key="1">
    <source>
        <dbReference type="SAM" id="SignalP"/>
    </source>
</evidence>
<evidence type="ECO:0000313" key="2">
    <source>
        <dbReference type="EMBL" id="SDH04712.1"/>
    </source>
</evidence>
<dbReference type="STRING" id="366584.SAMN05216377_11856"/>
<dbReference type="EMBL" id="FNBE01000018">
    <property type="protein sequence ID" value="SDH04712.1"/>
    <property type="molecule type" value="Genomic_DNA"/>
</dbReference>
<keyword evidence="1" id="KW-0732">Signal</keyword>
<accession>A0A1G7Z7I2</accession>
<protein>
    <recommendedName>
        <fullName evidence="4">Lipoprotein</fullName>
    </recommendedName>
</protein>
<name>A0A1G7Z7I2_PSEOR</name>
<gene>
    <name evidence="2" type="ORF">SAMN05216377_11856</name>
</gene>
<dbReference type="AlphaFoldDB" id="A0A1G7Z7I2"/>
<keyword evidence="3" id="KW-1185">Reference proteome</keyword>
<evidence type="ECO:0000313" key="3">
    <source>
        <dbReference type="Proteomes" id="UP000198967"/>
    </source>
</evidence>
<reference evidence="2 3" key="1">
    <citation type="submission" date="2016-10" db="EMBL/GenBank/DDBJ databases">
        <authorList>
            <person name="de Groot N.N."/>
        </authorList>
    </citation>
    <scope>NUCLEOTIDE SEQUENCE [LARGE SCALE GENOMIC DNA]</scope>
    <source>
        <strain evidence="2 3">CGMCC 4.3143</strain>
    </source>
</reference>
<dbReference type="Proteomes" id="UP000198967">
    <property type="component" value="Unassembled WGS sequence"/>
</dbReference>
<evidence type="ECO:0008006" key="4">
    <source>
        <dbReference type="Google" id="ProtNLM"/>
    </source>
</evidence>
<sequence>MSWSPSRSLYRRLPVLCLVLLACAPAPVPDGVPLPPGRVYPVHTDVVATTFWVGEIFDPQAADGSQELSAYDSHWLKSYGGCDGVVVDGRCETERRTVANGFFPTVMTPRENPFYLDLPFDDLNDPDAFAMRADVVPWAGDPGYAGRADDRRFSYMKNRWVQLTKDGVTCFGQVQDAGPGQYADHVYVFGADDARPQNARYNGAGMDVSPALNGCLGFADLNGQDDRVSWRFVDDVGVPDGPWKTVVTTSPVQQ</sequence>
<feature type="chain" id="PRO_5039383545" description="Lipoprotein" evidence="1">
    <location>
        <begin position="29"/>
        <end position="254"/>
    </location>
</feature>
<feature type="signal peptide" evidence="1">
    <location>
        <begin position="1"/>
        <end position="28"/>
    </location>
</feature>